<evidence type="ECO:0000313" key="3">
    <source>
        <dbReference type="Proteomes" id="UP000251800"/>
    </source>
</evidence>
<proteinExistence type="predicted"/>
<dbReference type="EMBL" id="QEQK01000004">
    <property type="protein sequence ID" value="PWN56871.1"/>
    <property type="molecule type" value="Genomic_DNA"/>
</dbReference>
<reference evidence="2 3" key="1">
    <citation type="submission" date="2018-05" db="EMBL/GenBank/DDBJ databases">
        <title>Abyssibacter profundi OUC007T gen. nov., sp. nov, a marine bacterium isolated from seawater of the Mariana Trench.</title>
        <authorList>
            <person name="Zhou S."/>
        </authorList>
    </citation>
    <scope>NUCLEOTIDE SEQUENCE [LARGE SCALE GENOMIC DNA]</scope>
    <source>
        <strain evidence="2 3">OUC007</strain>
    </source>
</reference>
<protein>
    <submittedName>
        <fullName evidence="2">Uncharacterized protein</fullName>
    </submittedName>
</protein>
<organism evidence="2 3">
    <name type="scientific">Abyssibacter profundi</name>
    <dbReference type="NCBI Taxonomy" id="2182787"/>
    <lineage>
        <taxon>Bacteria</taxon>
        <taxon>Pseudomonadati</taxon>
        <taxon>Pseudomonadota</taxon>
        <taxon>Gammaproteobacteria</taxon>
        <taxon>Chromatiales</taxon>
        <taxon>Oceanococcaceae</taxon>
        <taxon>Abyssibacter</taxon>
    </lineage>
</organism>
<evidence type="ECO:0000256" key="1">
    <source>
        <dbReference type="SAM" id="MobiDB-lite"/>
    </source>
</evidence>
<dbReference type="AlphaFoldDB" id="A0A363UN78"/>
<feature type="region of interest" description="Disordered" evidence="1">
    <location>
        <begin position="163"/>
        <end position="306"/>
    </location>
</feature>
<comment type="caution">
    <text evidence="2">The sequence shown here is derived from an EMBL/GenBank/DDBJ whole genome shotgun (WGS) entry which is preliminary data.</text>
</comment>
<sequence>MSNKGEDVKHLFAHLGLDPSTYRDIKGDEASANAQKPSRRKSRAKKKPVDPAVAPEDMPPPPRVQRAEERPDVPPPGAPEAPEISAPPEPEEVVEQTQDPVEAATDPAEELVETDAEPSDTEEPVFMDAGDDEIEVSPDRWALLAQLGDQNFPVADIPDAPVELGAWSRESDPDQEADTDRLKRAGSLSALLRGSERVVESVKRSVSSAELPDEAPTPVPADDDASDPAPIEAVEAATEAEPSDAAPAQRKQETEMAQSRDDAGPGRQTPVQDAAKRPSSGAIAKLMGRLGQPPAPRRHEGAKLKLRYERREAPVVAENQMDQRLPSVFGRLEKSRVD</sequence>
<feature type="compositionally biased region" description="Acidic residues" evidence="1">
    <location>
        <begin position="107"/>
        <end position="127"/>
    </location>
</feature>
<feature type="compositionally biased region" description="Basic and acidic residues" evidence="1">
    <location>
        <begin position="194"/>
        <end position="203"/>
    </location>
</feature>
<evidence type="ECO:0000313" key="2">
    <source>
        <dbReference type="EMBL" id="PWN56871.1"/>
    </source>
</evidence>
<gene>
    <name evidence="2" type="ORF">DEH80_05495</name>
</gene>
<name>A0A363UN78_9GAMM</name>
<feature type="region of interest" description="Disordered" evidence="1">
    <location>
        <begin position="13"/>
        <end position="127"/>
    </location>
</feature>
<accession>A0A363UN78</accession>
<feature type="compositionally biased region" description="Basic and acidic residues" evidence="1">
    <location>
        <begin position="250"/>
        <end position="264"/>
    </location>
</feature>
<dbReference type="RefSeq" id="WP_109719470.1">
    <property type="nucleotide sequence ID" value="NZ_QEQK01000004.1"/>
</dbReference>
<keyword evidence="3" id="KW-1185">Reference proteome</keyword>
<dbReference type="Proteomes" id="UP000251800">
    <property type="component" value="Unassembled WGS sequence"/>
</dbReference>
<feature type="compositionally biased region" description="Basic residues" evidence="1">
    <location>
        <begin position="37"/>
        <end position="46"/>
    </location>
</feature>
<feature type="compositionally biased region" description="Basic and acidic residues" evidence="1">
    <location>
        <begin position="297"/>
        <end position="306"/>
    </location>
</feature>